<sequence>MILPGFAPAQTAMEKAAGQGRAMAEDLLVQPGSSLLTGDKIGEVVTPYRTDTPSEAGISSAAIEDEAARRAAGSSVEGRANQAVVQSSSLNPRREMTASDPSITRADQLEGEANATAGSLFSVTGSDNPVCTLQGIGNAGKVERNCERVVSIDEYMCRKVLNVTVERDTTYQCDITRNTYGTELSNACSTLASQSACTETSSSCLNLVDGNCLSARKTYVCTNVSGAQGGAVEIRTSSPRIRGKTEETCDPGMAGGSCARSDEVCTAGPSTRVINGVPVTRDCWAWEQPVACEAEGLNSDCAVLANDPSCTRIKEECILTTEDGSCLQYEDRYRCEGTPGQAGGSGSCKKMTVCAGGYCEEVTPEPANTDFGQSSAWLGVLDEMAKDAEKNLETQDLRVFDGMGQGCRVGALGVLNCCKDSGWGNGIIGQCTEEEFALMDRMDAESVHYIGTYCSKRLFVCVQKKRVYCAFNSKLARVFVEQFRNISGKTWGTPKTQYTPIFGDCPECDHGTKKIIGWEPVEGTGPQCQGITIEEMEEVDMEDIDLSEAFADFVEGANIPAMSTIRNVLTSRLGGN</sequence>
<feature type="region of interest" description="Disordered" evidence="1">
    <location>
        <begin position="69"/>
        <end position="100"/>
    </location>
</feature>
<keyword evidence="3" id="KW-1185">Reference proteome</keyword>
<dbReference type="KEGG" id="gfu:KM031_21550"/>
<evidence type="ECO:0000256" key="1">
    <source>
        <dbReference type="SAM" id="MobiDB-lite"/>
    </source>
</evidence>
<reference evidence="2" key="1">
    <citation type="submission" date="2021-06" db="EMBL/GenBank/DDBJ databases">
        <authorList>
            <person name="Lee C.-S."/>
            <person name="Jin L."/>
        </authorList>
    </citation>
    <scope>NUCLEOTIDE SEQUENCE</scope>
    <source>
        <strain evidence="2">Con5</strain>
        <plasmid evidence="2">p4</plasmid>
    </source>
</reference>
<protein>
    <submittedName>
        <fullName evidence="2">Conjugal transfer protein TraN</fullName>
    </submittedName>
</protein>
<dbReference type="InterPro" id="IPR014121">
    <property type="entry name" value="TraN_Ftype"/>
</dbReference>
<keyword evidence="2" id="KW-0614">Plasmid</keyword>
<evidence type="ECO:0000313" key="3">
    <source>
        <dbReference type="Proteomes" id="UP000679352"/>
    </source>
</evidence>
<organism evidence="2 3">
    <name type="scientific">Gemmobacter fulvus</name>
    <dbReference type="NCBI Taxonomy" id="2840474"/>
    <lineage>
        <taxon>Bacteria</taxon>
        <taxon>Pseudomonadati</taxon>
        <taxon>Pseudomonadota</taxon>
        <taxon>Alphaproteobacteria</taxon>
        <taxon>Rhodobacterales</taxon>
        <taxon>Paracoccaceae</taxon>
        <taxon>Gemmobacter</taxon>
    </lineage>
</organism>
<accession>A0A975PBN8</accession>
<proteinExistence type="predicted"/>
<dbReference type="RefSeq" id="WP_260692243.1">
    <property type="nucleotide sequence ID" value="NZ_CP076365.1"/>
</dbReference>
<dbReference type="Pfam" id="PF06986">
    <property type="entry name" value="F_T4SS_TraN"/>
    <property type="match status" value="1"/>
</dbReference>
<dbReference type="AlphaFoldDB" id="A0A975PBN8"/>
<dbReference type="Proteomes" id="UP000679352">
    <property type="component" value="Plasmid p4"/>
</dbReference>
<dbReference type="EMBL" id="CP076365">
    <property type="protein sequence ID" value="QWK93012.1"/>
    <property type="molecule type" value="Genomic_DNA"/>
</dbReference>
<geneLocation type="plasmid" evidence="2 3">
    <name>p4</name>
</geneLocation>
<name>A0A975PBN8_9RHOB</name>
<evidence type="ECO:0000313" key="2">
    <source>
        <dbReference type="EMBL" id="QWK93012.1"/>
    </source>
</evidence>
<gene>
    <name evidence="2" type="primary">traN</name>
    <name evidence="2" type="ORF">KM031_21550</name>
</gene>